<proteinExistence type="predicted"/>
<dbReference type="AlphaFoldDB" id="A0A5B7JSB5"/>
<keyword evidence="3" id="KW-1185">Reference proteome</keyword>
<evidence type="ECO:0000313" key="2">
    <source>
        <dbReference type="EMBL" id="MPC97729.1"/>
    </source>
</evidence>
<reference evidence="2 3" key="1">
    <citation type="submission" date="2019-05" db="EMBL/GenBank/DDBJ databases">
        <title>Another draft genome of Portunus trituberculatus and its Hox gene families provides insights of decapod evolution.</title>
        <authorList>
            <person name="Jeong J.-H."/>
            <person name="Song I."/>
            <person name="Kim S."/>
            <person name="Choi T."/>
            <person name="Kim D."/>
            <person name="Ryu S."/>
            <person name="Kim W."/>
        </authorList>
    </citation>
    <scope>NUCLEOTIDE SEQUENCE [LARGE SCALE GENOMIC DNA]</scope>
    <source>
        <tissue evidence="2">Muscle</tissue>
    </source>
</reference>
<evidence type="ECO:0000256" key="1">
    <source>
        <dbReference type="SAM" id="MobiDB-lite"/>
    </source>
</evidence>
<name>A0A5B7JSB5_PORTR</name>
<gene>
    <name evidence="2" type="ORF">E2C01_093058</name>
</gene>
<dbReference type="EMBL" id="VSRR010111196">
    <property type="protein sequence ID" value="MPC97729.1"/>
    <property type="molecule type" value="Genomic_DNA"/>
</dbReference>
<accession>A0A5B7JSB5</accession>
<feature type="region of interest" description="Disordered" evidence="1">
    <location>
        <begin position="63"/>
        <end position="89"/>
    </location>
</feature>
<feature type="compositionally biased region" description="Low complexity" evidence="1">
    <location>
        <begin position="63"/>
        <end position="77"/>
    </location>
</feature>
<comment type="caution">
    <text evidence="2">The sequence shown here is derived from an EMBL/GenBank/DDBJ whole genome shotgun (WGS) entry which is preliminary data.</text>
</comment>
<evidence type="ECO:0000313" key="3">
    <source>
        <dbReference type="Proteomes" id="UP000324222"/>
    </source>
</evidence>
<sequence length="89" mass="9567">MQVFWFRSPCHTSRGCNILPPYTCPSRCLALKGSDSSSLALQPLHFLSSFSSCPSYSFTCSSSYSSSCSSSSTSSCSNAASKRKTLQDV</sequence>
<protein>
    <submittedName>
        <fullName evidence="2">Uncharacterized protein</fullName>
    </submittedName>
</protein>
<dbReference type="Proteomes" id="UP000324222">
    <property type="component" value="Unassembled WGS sequence"/>
</dbReference>
<organism evidence="2 3">
    <name type="scientific">Portunus trituberculatus</name>
    <name type="common">Swimming crab</name>
    <name type="synonym">Neptunus trituberculatus</name>
    <dbReference type="NCBI Taxonomy" id="210409"/>
    <lineage>
        <taxon>Eukaryota</taxon>
        <taxon>Metazoa</taxon>
        <taxon>Ecdysozoa</taxon>
        <taxon>Arthropoda</taxon>
        <taxon>Crustacea</taxon>
        <taxon>Multicrustacea</taxon>
        <taxon>Malacostraca</taxon>
        <taxon>Eumalacostraca</taxon>
        <taxon>Eucarida</taxon>
        <taxon>Decapoda</taxon>
        <taxon>Pleocyemata</taxon>
        <taxon>Brachyura</taxon>
        <taxon>Eubrachyura</taxon>
        <taxon>Portunoidea</taxon>
        <taxon>Portunidae</taxon>
        <taxon>Portuninae</taxon>
        <taxon>Portunus</taxon>
    </lineage>
</organism>